<dbReference type="RefSeq" id="WP_379506914.1">
    <property type="nucleotide sequence ID" value="NZ_BAAATE010000041.1"/>
</dbReference>
<dbReference type="PANTHER" id="PTHR23513">
    <property type="entry name" value="INTEGRAL MEMBRANE EFFLUX PROTEIN-RELATED"/>
    <property type="match status" value="1"/>
</dbReference>
<dbReference type="Pfam" id="PF05977">
    <property type="entry name" value="MFS_3"/>
    <property type="match status" value="1"/>
</dbReference>
<evidence type="ECO:0000256" key="1">
    <source>
        <dbReference type="ARBA" id="ARBA00004651"/>
    </source>
</evidence>
<dbReference type="PANTHER" id="PTHR23513:SF6">
    <property type="entry name" value="MAJOR FACILITATOR SUPERFAMILY ASSOCIATED DOMAIN-CONTAINING PROTEIN"/>
    <property type="match status" value="1"/>
</dbReference>
<feature type="transmembrane region" description="Helical" evidence="7">
    <location>
        <begin position="160"/>
        <end position="186"/>
    </location>
</feature>
<reference evidence="8 9" key="1">
    <citation type="journal article" date="2019" name="Int. J. Syst. Evol. Microbiol.">
        <title>The Global Catalogue of Microorganisms (GCM) 10K type strain sequencing project: providing services to taxonomists for standard genome sequencing and annotation.</title>
        <authorList>
            <consortium name="The Broad Institute Genomics Platform"/>
            <consortium name="The Broad Institute Genome Sequencing Center for Infectious Disease"/>
            <person name="Wu L."/>
            <person name="Ma J."/>
        </authorList>
    </citation>
    <scope>NUCLEOTIDE SEQUENCE [LARGE SCALE GENOMIC DNA]</scope>
    <source>
        <strain evidence="8 9">JCM 6835</strain>
    </source>
</reference>
<dbReference type="Proteomes" id="UP001501666">
    <property type="component" value="Unassembled WGS sequence"/>
</dbReference>
<feature type="transmembrane region" description="Helical" evidence="7">
    <location>
        <begin position="12"/>
        <end position="37"/>
    </location>
</feature>
<comment type="subcellular location">
    <subcellularLocation>
        <location evidence="1">Cell membrane</location>
        <topology evidence="1">Multi-pass membrane protein</topology>
    </subcellularLocation>
</comment>
<dbReference type="CDD" id="cd06173">
    <property type="entry name" value="MFS_MefA_like"/>
    <property type="match status" value="1"/>
</dbReference>
<organism evidence="8 9">
    <name type="scientific">Nonomuraea recticatena</name>
    <dbReference type="NCBI Taxonomy" id="46178"/>
    <lineage>
        <taxon>Bacteria</taxon>
        <taxon>Bacillati</taxon>
        <taxon>Actinomycetota</taxon>
        <taxon>Actinomycetes</taxon>
        <taxon>Streptosporangiales</taxon>
        <taxon>Streptosporangiaceae</taxon>
        <taxon>Nonomuraea</taxon>
    </lineage>
</organism>
<evidence type="ECO:0000313" key="9">
    <source>
        <dbReference type="Proteomes" id="UP001501666"/>
    </source>
</evidence>
<feature type="transmembrane region" description="Helical" evidence="7">
    <location>
        <begin position="305"/>
        <end position="327"/>
    </location>
</feature>
<dbReference type="InterPro" id="IPR010290">
    <property type="entry name" value="TM_effector"/>
</dbReference>
<dbReference type="Gene3D" id="1.20.1250.20">
    <property type="entry name" value="MFS general substrate transporter like domains"/>
    <property type="match status" value="1"/>
</dbReference>
<evidence type="ECO:0000256" key="7">
    <source>
        <dbReference type="SAM" id="Phobius"/>
    </source>
</evidence>
<dbReference type="EMBL" id="BAAATE010000041">
    <property type="protein sequence ID" value="GAA2695369.1"/>
    <property type="molecule type" value="Genomic_DNA"/>
</dbReference>
<evidence type="ECO:0000256" key="3">
    <source>
        <dbReference type="ARBA" id="ARBA00022475"/>
    </source>
</evidence>
<protein>
    <submittedName>
        <fullName evidence="8">MFS transporter</fullName>
    </submittedName>
</protein>
<keyword evidence="9" id="KW-1185">Reference proteome</keyword>
<name>A0ABN3T8S7_9ACTN</name>
<keyword evidence="3" id="KW-1003">Cell membrane</keyword>
<feature type="transmembrane region" description="Helical" evidence="7">
    <location>
        <begin position="221"/>
        <end position="244"/>
    </location>
</feature>
<keyword evidence="5 7" id="KW-1133">Transmembrane helix</keyword>
<feature type="transmembrane region" description="Helical" evidence="7">
    <location>
        <begin position="371"/>
        <end position="390"/>
    </location>
</feature>
<keyword evidence="4 7" id="KW-0812">Transmembrane</keyword>
<comment type="caution">
    <text evidence="8">The sequence shown here is derived from an EMBL/GenBank/DDBJ whole genome shotgun (WGS) entry which is preliminary data.</text>
</comment>
<evidence type="ECO:0000256" key="4">
    <source>
        <dbReference type="ARBA" id="ARBA00022692"/>
    </source>
</evidence>
<feature type="transmembrane region" description="Helical" evidence="7">
    <location>
        <begin position="256"/>
        <end position="275"/>
    </location>
</feature>
<feature type="transmembrane region" description="Helical" evidence="7">
    <location>
        <begin position="74"/>
        <end position="96"/>
    </location>
</feature>
<keyword evidence="6 7" id="KW-0472">Membrane</keyword>
<proteinExistence type="predicted"/>
<evidence type="ECO:0000256" key="2">
    <source>
        <dbReference type="ARBA" id="ARBA00022448"/>
    </source>
</evidence>
<gene>
    <name evidence="8" type="ORF">GCM10010412_088110</name>
</gene>
<evidence type="ECO:0000256" key="5">
    <source>
        <dbReference type="ARBA" id="ARBA00022989"/>
    </source>
</evidence>
<evidence type="ECO:0000256" key="6">
    <source>
        <dbReference type="ARBA" id="ARBA00023136"/>
    </source>
</evidence>
<sequence>MAVTRLEPSFHRLWAATALSNVGDGLVVVGAPLIAVGLTRSPFLVSLVSAAATLPWLLFALPVGALVDRHDRRVLLAAANWGRAAVLLVFAAVAWLDLLHLPLLLASLLLAGACEVVSDSTGQSLTPMVVPQERLPVANGRLFAAQTVGNNFVGAPLAGLLLGALGQAALLAAPALLYTGAAAMLVGLRGRFRVQSDTAGVRADIVAGLRFLRDHRVLRSLALFAGLFNFASAAYFAVFVLWVVGDQSRVRLEAGGYGLLMVALAAGAIGGSLLMERQVRSLPRVLIMSAVLNSLLLLVPVVVPVAAVIGVVAVLMGATSAMFNVAIQSLRQQLTPESILGRVNATARLIGMGTMPIGALAGGVLGDHAGLPAVFCAAAALCLVAVAIAGRSVTARAVASRSAAAST</sequence>
<dbReference type="SUPFAM" id="SSF103473">
    <property type="entry name" value="MFS general substrate transporter"/>
    <property type="match status" value="1"/>
</dbReference>
<keyword evidence="2" id="KW-0813">Transport</keyword>
<accession>A0ABN3T8S7</accession>
<evidence type="ECO:0000313" key="8">
    <source>
        <dbReference type="EMBL" id="GAA2695369.1"/>
    </source>
</evidence>
<feature type="transmembrane region" description="Helical" evidence="7">
    <location>
        <begin position="43"/>
        <end position="67"/>
    </location>
</feature>
<dbReference type="InterPro" id="IPR036259">
    <property type="entry name" value="MFS_trans_sf"/>
</dbReference>